<dbReference type="GeneID" id="92083110"/>
<dbReference type="RefSeq" id="XP_066694191.1">
    <property type="nucleotide sequence ID" value="XM_066850048.1"/>
</dbReference>
<proteinExistence type="predicted"/>
<gene>
    <name evidence="2" type="ORF">PG986_013826</name>
</gene>
<evidence type="ECO:0000313" key="2">
    <source>
        <dbReference type="EMBL" id="KAK7941439.1"/>
    </source>
</evidence>
<comment type="caution">
    <text evidence="2">The sequence shown here is derived from an EMBL/GenBank/DDBJ whole genome shotgun (WGS) entry which is preliminary data.</text>
</comment>
<name>A0ABR1PWQ2_9PEZI</name>
<feature type="compositionally biased region" description="Low complexity" evidence="1">
    <location>
        <begin position="1"/>
        <end position="14"/>
    </location>
</feature>
<protein>
    <recommendedName>
        <fullName evidence="4">F-box domain-containing protein</fullName>
    </recommendedName>
</protein>
<evidence type="ECO:0000313" key="3">
    <source>
        <dbReference type="Proteomes" id="UP001391051"/>
    </source>
</evidence>
<sequence>MASSGNSSGSGSNGQPRKPDAPFRAGDMPPELVELVFNHSGPVDGAAMAFACKDLKEIGKINFEDFWKDQDTAWEFLQRLEPEANPRLVPCRECLSLHSPQFCLPSFDGDGEDMSAYKCRRVRRLEPQGLKHQERSPDFLLNIQPALYAMAKYIRLGMDTSFFAAAEKDKEERYRVQCSLIGTVDSIWTDVWDKVNVNQHGLFWRQQHVLELKAAYPRDPDNDNDSELDYLHDKLRCYCHQLAPRLVVYKDQTGTSRCAVHGADQTSGRGRWSSGPPRFWRNTTRFLAEDFPVQPSQRAPLKGRVIGCDNCSTDMQAEVRFRPDNTPPVGANVLGVQGRDLYA</sequence>
<accession>A0ABR1PWQ2</accession>
<feature type="region of interest" description="Disordered" evidence="1">
    <location>
        <begin position="1"/>
        <end position="25"/>
    </location>
</feature>
<organism evidence="2 3">
    <name type="scientific">Apiospora aurea</name>
    <dbReference type="NCBI Taxonomy" id="335848"/>
    <lineage>
        <taxon>Eukaryota</taxon>
        <taxon>Fungi</taxon>
        <taxon>Dikarya</taxon>
        <taxon>Ascomycota</taxon>
        <taxon>Pezizomycotina</taxon>
        <taxon>Sordariomycetes</taxon>
        <taxon>Xylariomycetidae</taxon>
        <taxon>Amphisphaeriales</taxon>
        <taxon>Apiosporaceae</taxon>
        <taxon>Apiospora</taxon>
    </lineage>
</organism>
<keyword evidence="3" id="KW-1185">Reference proteome</keyword>
<evidence type="ECO:0000256" key="1">
    <source>
        <dbReference type="SAM" id="MobiDB-lite"/>
    </source>
</evidence>
<dbReference type="EMBL" id="JAQQWE010000009">
    <property type="protein sequence ID" value="KAK7941439.1"/>
    <property type="molecule type" value="Genomic_DNA"/>
</dbReference>
<reference evidence="2 3" key="1">
    <citation type="submission" date="2023-01" db="EMBL/GenBank/DDBJ databases">
        <title>Analysis of 21 Apiospora genomes using comparative genomics revels a genus with tremendous synthesis potential of carbohydrate active enzymes and secondary metabolites.</title>
        <authorList>
            <person name="Sorensen T."/>
        </authorList>
    </citation>
    <scope>NUCLEOTIDE SEQUENCE [LARGE SCALE GENOMIC DNA]</scope>
    <source>
        <strain evidence="2 3">CBS 24483</strain>
    </source>
</reference>
<evidence type="ECO:0008006" key="4">
    <source>
        <dbReference type="Google" id="ProtNLM"/>
    </source>
</evidence>
<dbReference type="Proteomes" id="UP001391051">
    <property type="component" value="Unassembled WGS sequence"/>
</dbReference>